<sequence>PPRKKNPRTTRGRNPPPVAPPVTGYGGGPTDLSLLPSFGKHVAALLWRGEVSL</sequence>
<dbReference type="EMBL" id="LXQA010555391">
    <property type="protein sequence ID" value="MCI59002.1"/>
    <property type="molecule type" value="Genomic_DNA"/>
</dbReference>
<dbReference type="AlphaFoldDB" id="A0A392TDK7"/>
<proteinExistence type="predicted"/>
<feature type="region of interest" description="Disordered" evidence="1">
    <location>
        <begin position="1"/>
        <end position="30"/>
    </location>
</feature>
<evidence type="ECO:0000313" key="3">
    <source>
        <dbReference type="Proteomes" id="UP000265520"/>
    </source>
</evidence>
<feature type="non-terminal residue" evidence="2">
    <location>
        <position position="1"/>
    </location>
</feature>
<name>A0A392TDK7_9FABA</name>
<protein>
    <submittedName>
        <fullName evidence="2">Uncharacterized protein</fullName>
    </submittedName>
</protein>
<evidence type="ECO:0000313" key="2">
    <source>
        <dbReference type="EMBL" id="MCI59002.1"/>
    </source>
</evidence>
<keyword evidence="3" id="KW-1185">Reference proteome</keyword>
<reference evidence="2 3" key="1">
    <citation type="journal article" date="2018" name="Front. Plant Sci.">
        <title>Red Clover (Trifolium pratense) and Zigzag Clover (T. medium) - A Picture of Genomic Similarities and Differences.</title>
        <authorList>
            <person name="Dluhosova J."/>
            <person name="Istvanek J."/>
            <person name="Nedelnik J."/>
            <person name="Repkova J."/>
        </authorList>
    </citation>
    <scope>NUCLEOTIDE SEQUENCE [LARGE SCALE GENOMIC DNA]</scope>
    <source>
        <strain evidence="3">cv. 10/8</strain>
        <tissue evidence="2">Leaf</tissue>
    </source>
</reference>
<organism evidence="2 3">
    <name type="scientific">Trifolium medium</name>
    <dbReference type="NCBI Taxonomy" id="97028"/>
    <lineage>
        <taxon>Eukaryota</taxon>
        <taxon>Viridiplantae</taxon>
        <taxon>Streptophyta</taxon>
        <taxon>Embryophyta</taxon>
        <taxon>Tracheophyta</taxon>
        <taxon>Spermatophyta</taxon>
        <taxon>Magnoliopsida</taxon>
        <taxon>eudicotyledons</taxon>
        <taxon>Gunneridae</taxon>
        <taxon>Pentapetalae</taxon>
        <taxon>rosids</taxon>
        <taxon>fabids</taxon>
        <taxon>Fabales</taxon>
        <taxon>Fabaceae</taxon>
        <taxon>Papilionoideae</taxon>
        <taxon>50 kb inversion clade</taxon>
        <taxon>NPAAA clade</taxon>
        <taxon>Hologalegina</taxon>
        <taxon>IRL clade</taxon>
        <taxon>Trifolieae</taxon>
        <taxon>Trifolium</taxon>
    </lineage>
</organism>
<evidence type="ECO:0000256" key="1">
    <source>
        <dbReference type="SAM" id="MobiDB-lite"/>
    </source>
</evidence>
<comment type="caution">
    <text evidence="2">The sequence shown here is derived from an EMBL/GenBank/DDBJ whole genome shotgun (WGS) entry which is preliminary data.</text>
</comment>
<accession>A0A392TDK7</accession>
<dbReference type="Proteomes" id="UP000265520">
    <property type="component" value="Unassembled WGS sequence"/>
</dbReference>
<feature type="compositionally biased region" description="Basic residues" evidence="1">
    <location>
        <begin position="1"/>
        <end position="11"/>
    </location>
</feature>